<evidence type="ECO:0000256" key="1">
    <source>
        <dbReference type="SAM" id="MobiDB-lite"/>
    </source>
</evidence>
<dbReference type="Proteomes" id="UP000078576">
    <property type="component" value="Unassembled WGS sequence"/>
</dbReference>
<name>A0A194UVE7_CYTMA</name>
<evidence type="ECO:0000313" key="3">
    <source>
        <dbReference type="Proteomes" id="UP000078576"/>
    </source>
</evidence>
<evidence type="ECO:0000313" key="2">
    <source>
        <dbReference type="EMBL" id="KUI55692.1"/>
    </source>
</evidence>
<accession>A0A194UVE7</accession>
<organism evidence="2 3">
    <name type="scientific">Cytospora mali</name>
    <name type="common">Apple Valsa canker fungus</name>
    <name type="synonym">Valsa mali</name>
    <dbReference type="NCBI Taxonomy" id="578113"/>
    <lineage>
        <taxon>Eukaryota</taxon>
        <taxon>Fungi</taxon>
        <taxon>Dikarya</taxon>
        <taxon>Ascomycota</taxon>
        <taxon>Pezizomycotina</taxon>
        <taxon>Sordariomycetes</taxon>
        <taxon>Sordariomycetidae</taxon>
        <taxon>Diaporthales</taxon>
        <taxon>Cytosporaceae</taxon>
        <taxon>Cytospora</taxon>
    </lineage>
</organism>
<dbReference type="EMBL" id="KN714682">
    <property type="protein sequence ID" value="KUI55692.1"/>
    <property type="molecule type" value="Genomic_DNA"/>
</dbReference>
<dbReference type="OrthoDB" id="5238311at2759"/>
<dbReference type="AlphaFoldDB" id="A0A194UVE7"/>
<keyword evidence="3" id="KW-1185">Reference proteome</keyword>
<feature type="region of interest" description="Disordered" evidence="1">
    <location>
        <begin position="394"/>
        <end position="459"/>
    </location>
</feature>
<feature type="region of interest" description="Disordered" evidence="1">
    <location>
        <begin position="1"/>
        <end position="25"/>
    </location>
</feature>
<feature type="compositionally biased region" description="Basic and acidic residues" evidence="1">
    <location>
        <begin position="423"/>
        <end position="437"/>
    </location>
</feature>
<gene>
    <name evidence="2" type="ORF">VP1G_03080</name>
</gene>
<sequence>MESTSSNPAGQEAPELEFPPPKDMPTECYQKVKDSARPRFFANYPARIFHLKPQFGSRMPGSDWEKTFLFQKVSVPHMKAEEFFVSINAIHSEYYPDPEKLIPWAESVLNYVETEAQTRARTAIQYARPAGHPVDDLRAFAVQMIENLAADGYPEAMWIKDQIKNRKHLLDDLQWFMRFRDHNGVPNGLGFRPTADTLFLDNGFLDDFLEHTGQNTSSRLETPLIPFLNGEDRANIAIVAVSVDYFHSRQTRALLCHALVRTFPNIQHVKLVTIGVADRRPQQVWESDTKFGQVQSFTQVVRQEMLRNGGSSFMDPDSRDSEESPGDLAPPERTPVVAYGLANGLIVDPEEDLDGDNPSELVAGIERQIRGMRNMYFASRAVEHSVAVRDVARKRDGSPTMLPRPATQDDESTMGASPRRHTSKEVPRLARAEFEKQRNKKLGSHRSMAPKEDSESTVPRTKLISQQHYNLVVEPVILTYYRDAFDRAVANGWRMVGSTIDLSHLGMQQPAWH</sequence>
<reference evidence="3" key="1">
    <citation type="submission" date="2014-12" db="EMBL/GenBank/DDBJ databases">
        <title>Genome Sequence of Valsa Canker Pathogens Uncovers a Specific Adaption of Colonization on Woody Bark.</title>
        <authorList>
            <person name="Yin Z."/>
            <person name="Liu H."/>
            <person name="Gao X."/>
            <person name="Li Z."/>
            <person name="Song N."/>
            <person name="Ke X."/>
            <person name="Dai Q."/>
            <person name="Wu Y."/>
            <person name="Sun Y."/>
            <person name="Xu J.-R."/>
            <person name="Kang Z.K."/>
            <person name="Wang L."/>
            <person name="Huang L."/>
        </authorList>
    </citation>
    <scope>NUCLEOTIDE SEQUENCE [LARGE SCALE GENOMIC DNA]</scope>
    <source>
        <strain evidence="3">SXYL134</strain>
    </source>
</reference>
<proteinExistence type="predicted"/>
<protein>
    <submittedName>
        <fullName evidence="2">Uncharacterized protein</fullName>
    </submittedName>
</protein>
<feature type="region of interest" description="Disordered" evidence="1">
    <location>
        <begin position="308"/>
        <end position="333"/>
    </location>
</feature>